<reference evidence="1 2" key="1">
    <citation type="journal article" date="2016" name="Sci. Rep.">
        <title>Insights into Adaptations to a Near-Obligate Nematode Endoparasitic Lifestyle from the Finished Genome of Drechmeria coniospora.</title>
        <authorList>
            <person name="Zhang L."/>
            <person name="Zhou Z."/>
            <person name="Guo Q."/>
            <person name="Fokkens L."/>
            <person name="Miskei M."/>
            <person name="Pocsi I."/>
            <person name="Zhang W."/>
            <person name="Chen M."/>
            <person name="Wang L."/>
            <person name="Sun Y."/>
            <person name="Donzelli B.G."/>
            <person name="Gibson D.M."/>
            <person name="Nelson D.R."/>
            <person name="Luo J.G."/>
            <person name="Rep M."/>
            <person name="Liu H."/>
            <person name="Yang S."/>
            <person name="Wang J."/>
            <person name="Krasnoff S.B."/>
            <person name="Xu Y."/>
            <person name="Molnar I."/>
            <person name="Lin M."/>
        </authorList>
    </citation>
    <scope>NUCLEOTIDE SEQUENCE [LARGE SCALE GENOMIC DNA]</scope>
    <source>
        <strain evidence="1 2">ARSEF 6962</strain>
    </source>
</reference>
<dbReference type="STRING" id="98403.A0A151GX11"/>
<name>A0A151GX11_DRECN</name>
<dbReference type="InParanoid" id="A0A151GX11"/>
<accession>A0A151GX11</accession>
<protein>
    <recommendedName>
        <fullName evidence="3">Alpha-galactosidase A</fullName>
    </recommendedName>
</protein>
<dbReference type="Gene3D" id="1.10.510.10">
    <property type="entry name" value="Transferase(Phosphotransferase) domain 1"/>
    <property type="match status" value="1"/>
</dbReference>
<sequence>MAASTRNSNVQLLATLVDFDDEEEGEYRFLIDGKHVKYVTVDPGVLPKDDRTFAPIFLPLLPSFPVGDWNEGHVSKDPLTGEPTFSRCERKELAGISNGWHSTSIDHLEFTKVERLRQYMHVVTHANFDRPLLVKFTEFPWQVSYFEAETTAYEWIHGQGVGPEFLGHLAEGGRIIGFVLEYIEGARFAGPEDLAACQVALSKLHSLDIKHGDINKFNFLIRDGTATLIDFETAEKCSEREELEAEYDQLETALRDPSCRGGTGLATFSPPL</sequence>
<comment type="caution">
    <text evidence="1">The sequence shown here is derived from an EMBL/GenBank/DDBJ whole genome shotgun (WGS) entry which is preliminary data.</text>
</comment>
<dbReference type="EMBL" id="LAYC01000001">
    <property type="protein sequence ID" value="KYK61638.1"/>
    <property type="molecule type" value="Genomic_DNA"/>
</dbReference>
<evidence type="ECO:0000313" key="2">
    <source>
        <dbReference type="Proteomes" id="UP000076580"/>
    </source>
</evidence>
<dbReference type="Proteomes" id="UP000076580">
    <property type="component" value="Chromosome 01"/>
</dbReference>
<proteinExistence type="predicted"/>
<dbReference type="InterPro" id="IPR011009">
    <property type="entry name" value="Kinase-like_dom_sf"/>
</dbReference>
<dbReference type="RefSeq" id="XP_040660990.1">
    <property type="nucleotide sequence ID" value="XM_040800107.1"/>
</dbReference>
<evidence type="ECO:0008006" key="3">
    <source>
        <dbReference type="Google" id="ProtNLM"/>
    </source>
</evidence>
<dbReference type="AlphaFoldDB" id="A0A151GX11"/>
<dbReference type="GeneID" id="63715424"/>
<dbReference type="OrthoDB" id="2687876at2759"/>
<evidence type="ECO:0000313" key="1">
    <source>
        <dbReference type="EMBL" id="KYK61638.1"/>
    </source>
</evidence>
<dbReference type="SUPFAM" id="SSF56112">
    <property type="entry name" value="Protein kinase-like (PK-like)"/>
    <property type="match status" value="1"/>
</dbReference>
<keyword evidence="2" id="KW-1185">Reference proteome</keyword>
<gene>
    <name evidence="1" type="ORF">DCS_02781</name>
</gene>
<organism evidence="1 2">
    <name type="scientific">Drechmeria coniospora</name>
    <name type="common">Nematophagous fungus</name>
    <name type="synonym">Meria coniospora</name>
    <dbReference type="NCBI Taxonomy" id="98403"/>
    <lineage>
        <taxon>Eukaryota</taxon>
        <taxon>Fungi</taxon>
        <taxon>Dikarya</taxon>
        <taxon>Ascomycota</taxon>
        <taxon>Pezizomycotina</taxon>
        <taxon>Sordariomycetes</taxon>
        <taxon>Hypocreomycetidae</taxon>
        <taxon>Hypocreales</taxon>
        <taxon>Ophiocordycipitaceae</taxon>
        <taxon>Drechmeria</taxon>
    </lineage>
</organism>